<dbReference type="OrthoDB" id="2418081at2759"/>
<evidence type="ECO:0000256" key="1">
    <source>
        <dbReference type="ARBA" id="ARBA00006499"/>
    </source>
</evidence>
<evidence type="ECO:0000313" key="4">
    <source>
        <dbReference type="Proteomes" id="UP000002624"/>
    </source>
</evidence>
<dbReference type="InterPro" id="IPR003140">
    <property type="entry name" value="PLipase/COase/thioEstase"/>
</dbReference>
<feature type="domain" description="Phospholipase/carboxylesterase/thioesterase" evidence="2">
    <location>
        <begin position="30"/>
        <end position="210"/>
    </location>
</feature>
<dbReference type="OMA" id="LGHWYSE"/>
<evidence type="ECO:0000259" key="2">
    <source>
        <dbReference type="Pfam" id="PF02230"/>
    </source>
</evidence>
<sequence>MTRARYLCGLIFVGWYQDTPFFVCVQELPLKSHKQTIILLHGRGDDGPSFGRDILSTSFPLPSVSQPSNPEFGTLQDAFPHAKFVFPTAPLRRPQQHNSDLISQWFDLWWLPSSSSPTDDNSDRPFPLARDSLQSSGLRDSTQFLHDLLQREISLVEGGAKNLLLGGLSQGCATSIVACLLWDGIGEGGEKSQVLGALVGFCGRLPFERRIRSILTGGRGEDDQTIEGERLNQLSSTDGESEIKSKNGSDAVGNAIDFFRGELQIPRPLQLPSSSQGFLFQQTPLFLGHGVEDMTVPIRLGREAVDCVEALGMHVSWNEYEGLGHWYSETMLSDFVKFMQEKTDWQLE</sequence>
<feature type="domain" description="Phospholipase/carboxylesterase/thioesterase" evidence="2">
    <location>
        <begin position="276"/>
        <end position="340"/>
    </location>
</feature>
<dbReference type="AlphaFoldDB" id="C6HC17"/>
<dbReference type="GO" id="GO:0008474">
    <property type="term" value="F:palmitoyl-(protein) hydrolase activity"/>
    <property type="evidence" value="ECO:0007669"/>
    <property type="project" value="TreeGrafter"/>
</dbReference>
<dbReference type="GO" id="GO:0005737">
    <property type="term" value="C:cytoplasm"/>
    <property type="evidence" value="ECO:0007669"/>
    <property type="project" value="TreeGrafter"/>
</dbReference>
<dbReference type="VEuPathDB" id="FungiDB:HCDG_03566"/>
<dbReference type="SUPFAM" id="SSF53474">
    <property type="entry name" value="alpha/beta-Hydrolases"/>
    <property type="match status" value="1"/>
</dbReference>
<name>C6HC17_AJECH</name>
<dbReference type="Gene3D" id="3.40.50.1820">
    <property type="entry name" value="alpha/beta hydrolase"/>
    <property type="match status" value="1"/>
</dbReference>
<protein>
    <recommendedName>
        <fullName evidence="2">Phospholipase/carboxylesterase/thioesterase domain-containing protein</fullName>
    </recommendedName>
</protein>
<evidence type="ECO:0000313" key="3">
    <source>
        <dbReference type="EMBL" id="EER42107.1"/>
    </source>
</evidence>
<dbReference type="InterPro" id="IPR050565">
    <property type="entry name" value="LYPA1-2/EST-like"/>
</dbReference>
<dbReference type="PANTHER" id="PTHR10655">
    <property type="entry name" value="LYSOPHOSPHOLIPASE-RELATED"/>
    <property type="match status" value="1"/>
</dbReference>
<dbReference type="InterPro" id="IPR029058">
    <property type="entry name" value="AB_hydrolase_fold"/>
</dbReference>
<dbReference type="Pfam" id="PF02230">
    <property type="entry name" value="Abhydrolase_2"/>
    <property type="match status" value="2"/>
</dbReference>
<comment type="similarity">
    <text evidence="1">Belongs to the AB hydrolase superfamily. AB hydrolase 2 family.</text>
</comment>
<dbReference type="STRING" id="544712.C6HC17"/>
<proteinExistence type="inferred from homology"/>
<accession>C6HC17</accession>
<organism evidence="3 4">
    <name type="scientific">Ajellomyces capsulatus (strain H143)</name>
    <name type="common">Darling's disease fungus</name>
    <name type="synonym">Histoplasma capsulatum</name>
    <dbReference type="NCBI Taxonomy" id="544712"/>
    <lineage>
        <taxon>Eukaryota</taxon>
        <taxon>Fungi</taxon>
        <taxon>Dikarya</taxon>
        <taxon>Ascomycota</taxon>
        <taxon>Pezizomycotina</taxon>
        <taxon>Eurotiomycetes</taxon>
        <taxon>Eurotiomycetidae</taxon>
        <taxon>Onygenales</taxon>
        <taxon>Ajellomycetaceae</taxon>
        <taxon>Histoplasma</taxon>
    </lineage>
</organism>
<dbReference type="Proteomes" id="UP000002624">
    <property type="component" value="Unassembled WGS sequence"/>
</dbReference>
<reference evidence="4" key="1">
    <citation type="submission" date="2009-05" db="EMBL/GenBank/DDBJ databases">
        <title>The genome sequence of Ajellomyces capsulatus strain H143.</title>
        <authorList>
            <person name="Champion M."/>
            <person name="Cuomo C.A."/>
            <person name="Ma L.-J."/>
            <person name="Henn M.R."/>
            <person name="Sil A."/>
            <person name="Goldman B."/>
            <person name="Young S.K."/>
            <person name="Kodira C.D."/>
            <person name="Zeng Q."/>
            <person name="Koehrsen M."/>
            <person name="Alvarado L."/>
            <person name="Berlin A.M."/>
            <person name="Borenstein D."/>
            <person name="Chen Z."/>
            <person name="Engels R."/>
            <person name="Freedman E."/>
            <person name="Gellesch M."/>
            <person name="Goldberg J."/>
            <person name="Griggs A."/>
            <person name="Gujja S."/>
            <person name="Heiman D.I."/>
            <person name="Hepburn T.A."/>
            <person name="Howarth C."/>
            <person name="Jen D."/>
            <person name="Larson L."/>
            <person name="Lewis B."/>
            <person name="Mehta T."/>
            <person name="Park D."/>
            <person name="Pearson M."/>
            <person name="Roberts A."/>
            <person name="Saif S."/>
            <person name="Shea T.D."/>
            <person name="Shenoy N."/>
            <person name="Sisk P."/>
            <person name="Stolte C."/>
            <person name="Sykes S."/>
            <person name="Walk T."/>
            <person name="White J."/>
            <person name="Yandava C."/>
            <person name="Klein B."/>
            <person name="McEwen J.G."/>
            <person name="Puccia R."/>
            <person name="Goldman G.H."/>
            <person name="Felipe M.S."/>
            <person name="Nino-Vega G."/>
            <person name="San-Blas G."/>
            <person name="Taylor J.W."/>
            <person name="Mendoza L."/>
            <person name="Galagan J.E."/>
            <person name="Nusbaum C."/>
            <person name="Birren B.W."/>
        </authorList>
    </citation>
    <scope>NUCLEOTIDE SEQUENCE [LARGE SCALE GENOMIC DNA]</scope>
    <source>
        <strain evidence="4">H143</strain>
    </source>
</reference>
<dbReference type="HOGENOM" id="CLU_049413_2_1_1"/>
<dbReference type="GO" id="GO:0052689">
    <property type="term" value="F:carboxylic ester hydrolase activity"/>
    <property type="evidence" value="ECO:0007669"/>
    <property type="project" value="TreeGrafter"/>
</dbReference>
<gene>
    <name evidence="3" type="ORF">HCDG_03566</name>
</gene>
<dbReference type="EMBL" id="GG692422">
    <property type="protein sequence ID" value="EER42107.1"/>
    <property type="molecule type" value="Genomic_DNA"/>
</dbReference>
<dbReference type="PANTHER" id="PTHR10655:SF64">
    <property type="entry name" value="PHOSPHOLIPASE_CARBOXYLESTERASE_THIOESTERASE DOMAIN-CONTAINING PROTEIN"/>
    <property type="match status" value="1"/>
</dbReference>